<sequence length="85" mass="10060">MEYHLKYSRNAAKDLSKLDNLVKRKIKEAIETKLVKNPIGSSIKLRDFEIEGVRRFRIGNYRVIFVITGKSVEILRIGHRREIYK</sequence>
<comment type="similarity">
    <text evidence="1">Belongs to the RelE toxin family.</text>
</comment>
<reference evidence="3 4" key="1">
    <citation type="journal article" date="2016" name="Nat. Commun.">
        <title>Thousands of microbial genomes shed light on interconnected biogeochemical processes in an aquifer system.</title>
        <authorList>
            <person name="Anantharaman K."/>
            <person name="Brown C.T."/>
            <person name="Hug L.A."/>
            <person name="Sharon I."/>
            <person name="Castelle C.J."/>
            <person name="Probst A.J."/>
            <person name="Thomas B.C."/>
            <person name="Singh A."/>
            <person name="Wilkins M.J."/>
            <person name="Karaoz U."/>
            <person name="Brodie E.L."/>
            <person name="Williams K.H."/>
            <person name="Hubbard S.S."/>
            <person name="Banfield J.F."/>
        </authorList>
    </citation>
    <scope>NUCLEOTIDE SEQUENCE [LARGE SCALE GENOMIC DNA]</scope>
</reference>
<proteinExistence type="inferred from homology"/>
<dbReference type="PANTHER" id="PTHR35601">
    <property type="entry name" value="TOXIN RELE"/>
    <property type="match status" value="1"/>
</dbReference>
<dbReference type="Proteomes" id="UP000176299">
    <property type="component" value="Unassembled WGS sequence"/>
</dbReference>
<evidence type="ECO:0000313" key="3">
    <source>
        <dbReference type="EMBL" id="OGY21893.1"/>
    </source>
</evidence>
<evidence type="ECO:0000256" key="2">
    <source>
        <dbReference type="ARBA" id="ARBA00022649"/>
    </source>
</evidence>
<organism evidence="3 4">
    <name type="scientific">Candidatus Woykebacteria bacterium GWA1_44_8</name>
    <dbReference type="NCBI Taxonomy" id="1802591"/>
    <lineage>
        <taxon>Bacteria</taxon>
        <taxon>Candidatus Woykeibacteriota</taxon>
    </lineage>
</organism>
<protein>
    <recommendedName>
        <fullName evidence="5">Addiction module toxin RelE</fullName>
    </recommendedName>
</protein>
<dbReference type="STRING" id="1802591.A2113_01025"/>
<dbReference type="Pfam" id="PF05016">
    <property type="entry name" value="ParE_toxin"/>
    <property type="match status" value="1"/>
</dbReference>
<name>A0A1G1W2M9_9BACT</name>
<dbReference type="InterPro" id="IPR007712">
    <property type="entry name" value="RelE/ParE_toxin"/>
</dbReference>
<keyword evidence="2" id="KW-1277">Toxin-antitoxin system</keyword>
<dbReference type="SUPFAM" id="SSF143011">
    <property type="entry name" value="RelE-like"/>
    <property type="match status" value="1"/>
</dbReference>
<evidence type="ECO:0000256" key="1">
    <source>
        <dbReference type="ARBA" id="ARBA00006226"/>
    </source>
</evidence>
<dbReference type="InterPro" id="IPR035093">
    <property type="entry name" value="RelE/ParE_toxin_dom_sf"/>
</dbReference>
<gene>
    <name evidence="3" type="ORF">A2113_01025</name>
</gene>
<evidence type="ECO:0000313" key="4">
    <source>
        <dbReference type="Proteomes" id="UP000176299"/>
    </source>
</evidence>
<accession>A0A1G1W2M9</accession>
<dbReference type="Gene3D" id="3.30.2310.20">
    <property type="entry name" value="RelE-like"/>
    <property type="match status" value="1"/>
</dbReference>
<dbReference type="PANTHER" id="PTHR35601:SF1">
    <property type="entry name" value="TOXIN RELE"/>
    <property type="match status" value="1"/>
</dbReference>
<evidence type="ECO:0008006" key="5">
    <source>
        <dbReference type="Google" id="ProtNLM"/>
    </source>
</evidence>
<dbReference type="AlphaFoldDB" id="A0A1G1W2M9"/>
<dbReference type="EMBL" id="MHCN01000010">
    <property type="protein sequence ID" value="OGY21893.1"/>
    <property type="molecule type" value="Genomic_DNA"/>
</dbReference>
<comment type="caution">
    <text evidence="3">The sequence shown here is derived from an EMBL/GenBank/DDBJ whole genome shotgun (WGS) entry which is preliminary data.</text>
</comment>